<dbReference type="EMBL" id="JALJOQ010000008">
    <property type="protein sequence ID" value="KAK9812292.1"/>
    <property type="molecule type" value="Genomic_DNA"/>
</dbReference>
<evidence type="ECO:0000313" key="4">
    <source>
        <dbReference type="Proteomes" id="UP001465755"/>
    </source>
</evidence>
<evidence type="ECO:0000256" key="1">
    <source>
        <dbReference type="SAM" id="MobiDB-lite"/>
    </source>
</evidence>
<feature type="compositionally biased region" description="Polar residues" evidence="1">
    <location>
        <begin position="364"/>
        <end position="381"/>
    </location>
</feature>
<feature type="domain" description="Nuclease associated modular" evidence="2">
    <location>
        <begin position="162"/>
        <end position="178"/>
    </location>
</feature>
<reference evidence="3 4" key="1">
    <citation type="journal article" date="2024" name="Nat. Commun.">
        <title>Phylogenomics reveals the evolutionary origins of lichenization in chlorophyte algae.</title>
        <authorList>
            <person name="Puginier C."/>
            <person name="Libourel C."/>
            <person name="Otte J."/>
            <person name="Skaloud P."/>
            <person name="Haon M."/>
            <person name="Grisel S."/>
            <person name="Petersen M."/>
            <person name="Berrin J.G."/>
            <person name="Delaux P.M."/>
            <person name="Dal Grande F."/>
            <person name="Keller J."/>
        </authorList>
    </citation>
    <scope>NUCLEOTIDE SEQUENCE [LARGE SCALE GENOMIC DNA]</scope>
    <source>
        <strain evidence="3 4">SAG 2036</strain>
    </source>
</reference>
<proteinExistence type="predicted"/>
<organism evidence="3 4">
    <name type="scientific">Symbiochloris irregularis</name>
    <dbReference type="NCBI Taxonomy" id="706552"/>
    <lineage>
        <taxon>Eukaryota</taxon>
        <taxon>Viridiplantae</taxon>
        <taxon>Chlorophyta</taxon>
        <taxon>core chlorophytes</taxon>
        <taxon>Trebouxiophyceae</taxon>
        <taxon>Trebouxiales</taxon>
        <taxon>Trebouxiaceae</taxon>
        <taxon>Symbiochloris</taxon>
    </lineage>
</organism>
<feature type="domain" description="Nuclease associated modular" evidence="2">
    <location>
        <begin position="179"/>
        <end position="195"/>
    </location>
</feature>
<name>A0AAW1PWB3_9CHLO</name>
<gene>
    <name evidence="3" type="ORF">WJX73_010370</name>
</gene>
<sequence>MLLSSLNGSHQAHISPSPAPAWRLAHSTHRCSHVAFAASLASRPAEAVADAISGQWRPEPCSQPAERLREYENNIVSTPSVLTPDEIEENAAAIDDISTQAASSRRCSKSSTPQISAPPISAAEAARRQKISITMQQRWQSTALDLRGTLRLKMKGKEPWNKGRQMSDETRQKMSAAKLARRHSATTRAQMSKSHMGLPQPESKGVLISSKLIDRPKSQRHREAIATAQRRRLAAHRVLQAIEAVHRHSDVTGLAGAVRCARTNAVMVPGLPAAHEKQSRAQVLDGFQGLLHEFRSLQQELGPWTAAFQEQHARKPRMTDVEKTGIPWLESKYKQYIVMRERVLTETQALRDKLLQAVPDMPLQSGQQRGDASSVEKTNANRVGATSTAAATRMASALAYRSSKLASAHPPAPPASTVIPTSTVPPSAADTPAAAVSQDHPVSQTATSTTNSQPQRGVPVPNHGAAPRVRTALMAAAEYRRKKVEETVAAAQSAADSARLPPSAGKVSARKAKAAAAAAGTGAATLITGHKFEGRQPGQARKAVQKLEEGNPVVEARDIEIDAVSDLAADLDAAAAELLSAQPLASITPA</sequence>
<feature type="compositionally biased region" description="Polar residues" evidence="1">
    <location>
        <begin position="440"/>
        <end position="455"/>
    </location>
</feature>
<dbReference type="GO" id="GO:0003677">
    <property type="term" value="F:DNA binding"/>
    <property type="evidence" value="ECO:0007669"/>
    <property type="project" value="InterPro"/>
</dbReference>
<protein>
    <recommendedName>
        <fullName evidence="2">Nuclease associated modular domain-containing protein</fullName>
    </recommendedName>
</protein>
<keyword evidence="4" id="KW-1185">Reference proteome</keyword>
<evidence type="ECO:0000313" key="3">
    <source>
        <dbReference type="EMBL" id="KAK9812292.1"/>
    </source>
</evidence>
<accession>A0AAW1PWB3</accession>
<feature type="region of interest" description="Disordered" evidence="1">
    <location>
        <begin position="406"/>
        <end position="466"/>
    </location>
</feature>
<dbReference type="Pfam" id="PF07460">
    <property type="entry name" value="NUMOD3"/>
    <property type="match status" value="1"/>
</dbReference>
<evidence type="ECO:0000259" key="2">
    <source>
        <dbReference type="SMART" id="SM00496"/>
    </source>
</evidence>
<dbReference type="InterPro" id="IPR003611">
    <property type="entry name" value="NUMOD3"/>
</dbReference>
<comment type="caution">
    <text evidence="3">The sequence shown here is derived from an EMBL/GenBank/DDBJ whole genome shotgun (WGS) entry which is preliminary data.</text>
</comment>
<dbReference type="SMART" id="SM00496">
    <property type="entry name" value="IENR2"/>
    <property type="match status" value="2"/>
</dbReference>
<feature type="compositionally biased region" description="Polar residues" evidence="1">
    <location>
        <begin position="102"/>
        <end position="114"/>
    </location>
</feature>
<feature type="region of interest" description="Disordered" evidence="1">
    <location>
        <begin position="360"/>
        <end position="388"/>
    </location>
</feature>
<dbReference type="Proteomes" id="UP001465755">
    <property type="component" value="Unassembled WGS sequence"/>
</dbReference>
<dbReference type="AlphaFoldDB" id="A0AAW1PWB3"/>
<feature type="region of interest" description="Disordered" evidence="1">
    <location>
        <begin position="102"/>
        <end position="123"/>
    </location>
</feature>